<dbReference type="EMBL" id="CP042243">
    <property type="protein sequence ID" value="QEK11116.1"/>
    <property type="molecule type" value="Genomic_DNA"/>
</dbReference>
<comment type="subunit">
    <text evidence="7">Homodimer.</text>
</comment>
<dbReference type="InterPro" id="IPR012340">
    <property type="entry name" value="NA-bd_OB-fold"/>
</dbReference>
<dbReference type="GO" id="GO:0005524">
    <property type="term" value="F:ATP binding"/>
    <property type="evidence" value="ECO:0007669"/>
    <property type="project" value="UniProtKB-UniRule"/>
</dbReference>
<evidence type="ECO:0000256" key="5">
    <source>
        <dbReference type="ARBA" id="ARBA00022917"/>
    </source>
</evidence>
<evidence type="ECO:0000256" key="7">
    <source>
        <dbReference type="HAMAP-Rule" id="MF_00534"/>
    </source>
</evidence>
<dbReference type="Gene3D" id="3.30.930.10">
    <property type="entry name" value="Bira Bifunctional Protein, Domain 2"/>
    <property type="match status" value="1"/>
</dbReference>
<dbReference type="PANTHER" id="PTHR22594:SF34">
    <property type="entry name" value="ASPARAGINE--TRNA LIGASE, MITOCHONDRIAL-RELATED"/>
    <property type="match status" value="1"/>
</dbReference>
<dbReference type="GO" id="GO:0005737">
    <property type="term" value="C:cytoplasm"/>
    <property type="evidence" value="ECO:0007669"/>
    <property type="project" value="UniProtKB-SubCell"/>
</dbReference>
<dbReference type="InterPro" id="IPR004365">
    <property type="entry name" value="NA-bd_OB_tRNA"/>
</dbReference>
<keyword evidence="7" id="KW-0963">Cytoplasm</keyword>
<dbReference type="OrthoDB" id="9762036at2"/>
<dbReference type="Proteomes" id="UP000324646">
    <property type="component" value="Chromosome"/>
</dbReference>
<dbReference type="HAMAP" id="MF_00534">
    <property type="entry name" value="Asn_tRNA_synth"/>
    <property type="match status" value="1"/>
</dbReference>
<dbReference type="AlphaFoldDB" id="A0A5C0SBQ7"/>
<comment type="subcellular location">
    <subcellularLocation>
        <location evidence="7">Cytoplasm</location>
    </subcellularLocation>
</comment>
<keyword evidence="10" id="KW-1185">Reference proteome</keyword>
<evidence type="ECO:0000313" key="10">
    <source>
        <dbReference type="Proteomes" id="UP000324646"/>
    </source>
</evidence>
<dbReference type="GO" id="GO:0016740">
    <property type="term" value="F:transferase activity"/>
    <property type="evidence" value="ECO:0007669"/>
    <property type="project" value="UniProtKB-ARBA"/>
</dbReference>
<dbReference type="PRINTS" id="PR01042">
    <property type="entry name" value="TRNASYNTHASP"/>
</dbReference>
<dbReference type="GO" id="GO:0006421">
    <property type="term" value="P:asparaginyl-tRNA aminoacylation"/>
    <property type="evidence" value="ECO:0007669"/>
    <property type="project" value="UniProtKB-UniRule"/>
</dbReference>
<accession>A0A5C0SBQ7</accession>
<keyword evidence="6 7" id="KW-0030">Aminoacyl-tRNA synthetase</keyword>
<dbReference type="GO" id="GO:0140096">
    <property type="term" value="F:catalytic activity, acting on a protein"/>
    <property type="evidence" value="ECO:0007669"/>
    <property type="project" value="UniProtKB-ARBA"/>
</dbReference>
<dbReference type="InterPro" id="IPR004522">
    <property type="entry name" value="Asn-tRNA-ligase"/>
</dbReference>
<dbReference type="CDD" id="cd00776">
    <property type="entry name" value="AsxRS_core"/>
    <property type="match status" value="1"/>
</dbReference>
<keyword evidence="5 7" id="KW-0648">Protein biosynthesis</keyword>
<dbReference type="Gene3D" id="2.40.50.140">
    <property type="entry name" value="Nucleic acid-binding proteins"/>
    <property type="match status" value="1"/>
</dbReference>
<dbReference type="CDD" id="cd04318">
    <property type="entry name" value="EcAsnRS_like_N"/>
    <property type="match status" value="1"/>
</dbReference>
<evidence type="ECO:0000256" key="2">
    <source>
        <dbReference type="ARBA" id="ARBA00022598"/>
    </source>
</evidence>
<evidence type="ECO:0000256" key="6">
    <source>
        <dbReference type="ARBA" id="ARBA00023146"/>
    </source>
</evidence>
<dbReference type="NCBIfam" id="TIGR00457">
    <property type="entry name" value="asnS"/>
    <property type="match status" value="1"/>
</dbReference>
<evidence type="ECO:0000256" key="3">
    <source>
        <dbReference type="ARBA" id="ARBA00022741"/>
    </source>
</evidence>
<name>A0A5C0SBQ7_CRATE</name>
<gene>
    <name evidence="7 9" type="primary">asnS</name>
    <name evidence="9" type="ORF">FQB35_01360</name>
</gene>
<dbReference type="RefSeq" id="WP_148808191.1">
    <property type="nucleotide sequence ID" value="NZ_CP042243.1"/>
</dbReference>
<dbReference type="EC" id="6.1.1.22" evidence="7"/>
<dbReference type="SUPFAM" id="SSF50249">
    <property type="entry name" value="Nucleic acid-binding proteins"/>
    <property type="match status" value="1"/>
</dbReference>
<dbReference type="GO" id="GO:0003676">
    <property type="term" value="F:nucleic acid binding"/>
    <property type="evidence" value="ECO:0007669"/>
    <property type="project" value="InterPro"/>
</dbReference>
<sequence>MKTILIKDLYRNKEKYADQTVTIAGWVRTLRASKSFGFIEVNDGSFFKNLQVVFEENLENFQEISKLTISSSIIVEGKLVLTPEAKQPFEIKATKVNIEGTSDRDYPLQKKRHTFEFLRTIAHLRPRSNTFSAVFRVRSIAAYAIHKFFQERGFVYAHTPIITGSDCEGAGEMFRVSTLDFNNIPKTEDGKINFKEDFFGKETNLTVSGQLEAECFALAFRNVYTFGPTFRAENSNTARHAAEFWMIEPEIAFADLEDDMELAEDMIKYVIQYVLEHAPEEMEFFNKFIDKGLLERLDNIVNSDFGRVTYTDAIEILKKSGEAFEYPVEWGCDLQTEHERYLTEKVFKKPVFVTDYPKDIKAFYMRLNDDGKTVAATDLLVPGVGEIIGGSQREERLDILEKRIEEMGLNKEDYWWYLELRKYGGTKHAGFGLGFERLIMYMTGMSNIRDVIAFPRTAKSAEF</sequence>
<dbReference type="Pfam" id="PF01336">
    <property type="entry name" value="tRNA_anti-codon"/>
    <property type="match status" value="1"/>
</dbReference>
<dbReference type="NCBIfam" id="NF003037">
    <property type="entry name" value="PRK03932.1"/>
    <property type="match status" value="1"/>
</dbReference>
<dbReference type="InterPro" id="IPR006195">
    <property type="entry name" value="aa-tRNA-synth_II"/>
</dbReference>
<dbReference type="Pfam" id="PF00152">
    <property type="entry name" value="tRNA-synt_2"/>
    <property type="match status" value="1"/>
</dbReference>
<organism evidence="9 10">
    <name type="scientific">Crassaminicella thermophila</name>
    <dbReference type="NCBI Taxonomy" id="2599308"/>
    <lineage>
        <taxon>Bacteria</taxon>
        <taxon>Bacillati</taxon>
        <taxon>Bacillota</taxon>
        <taxon>Clostridia</taxon>
        <taxon>Eubacteriales</taxon>
        <taxon>Clostridiaceae</taxon>
        <taxon>Crassaminicella</taxon>
    </lineage>
</organism>
<dbReference type="PROSITE" id="PS50862">
    <property type="entry name" value="AA_TRNA_LIGASE_II"/>
    <property type="match status" value="1"/>
</dbReference>
<evidence type="ECO:0000259" key="8">
    <source>
        <dbReference type="PROSITE" id="PS50862"/>
    </source>
</evidence>
<dbReference type="FunFam" id="3.30.930.10:FF:000016">
    <property type="entry name" value="Asparagine--tRNA ligase"/>
    <property type="match status" value="1"/>
</dbReference>
<evidence type="ECO:0000256" key="4">
    <source>
        <dbReference type="ARBA" id="ARBA00022840"/>
    </source>
</evidence>
<dbReference type="GO" id="GO:0004816">
    <property type="term" value="F:asparagine-tRNA ligase activity"/>
    <property type="evidence" value="ECO:0007669"/>
    <property type="project" value="UniProtKB-UniRule"/>
</dbReference>
<evidence type="ECO:0000313" key="9">
    <source>
        <dbReference type="EMBL" id="QEK11116.1"/>
    </source>
</evidence>
<dbReference type="InterPro" id="IPR045864">
    <property type="entry name" value="aa-tRNA-synth_II/BPL/LPL"/>
</dbReference>
<keyword evidence="2 7" id="KW-0436">Ligase</keyword>
<dbReference type="PANTHER" id="PTHR22594">
    <property type="entry name" value="ASPARTYL/LYSYL-TRNA SYNTHETASE"/>
    <property type="match status" value="1"/>
</dbReference>
<reference evidence="9 10" key="1">
    <citation type="submission" date="2019-07" db="EMBL/GenBank/DDBJ databases">
        <title>Complete genome of Crassaminicella thermophila SY095.</title>
        <authorList>
            <person name="Li X."/>
        </authorList>
    </citation>
    <scope>NUCLEOTIDE SEQUENCE [LARGE SCALE GENOMIC DNA]</scope>
    <source>
        <strain evidence="9 10">SY095</strain>
    </source>
</reference>
<dbReference type="KEGG" id="crs:FQB35_01360"/>
<dbReference type="SUPFAM" id="SSF55681">
    <property type="entry name" value="Class II aaRS and biotin synthetases"/>
    <property type="match status" value="1"/>
</dbReference>
<dbReference type="InterPro" id="IPR002312">
    <property type="entry name" value="Asp/Asn-tRNA-synth_IIb"/>
</dbReference>
<feature type="domain" description="Aminoacyl-transfer RNA synthetases class-II family profile" evidence="8">
    <location>
        <begin position="135"/>
        <end position="455"/>
    </location>
</feature>
<protein>
    <recommendedName>
        <fullName evidence="7">Asparagine--tRNA ligase</fullName>
        <ecNumber evidence="7">6.1.1.22</ecNumber>
    </recommendedName>
    <alternativeName>
        <fullName evidence="7">Asparaginyl-tRNA synthetase</fullName>
        <shortName evidence="7">AsnRS</shortName>
    </alternativeName>
</protein>
<comment type="catalytic activity">
    <reaction evidence="7">
        <text>tRNA(Asn) + L-asparagine + ATP = L-asparaginyl-tRNA(Asn) + AMP + diphosphate + H(+)</text>
        <dbReference type="Rhea" id="RHEA:11180"/>
        <dbReference type="Rhea" id="RHEA-COMP:9659"/>
        <dbReference type="Rhea" id="RHEA-COMP:9674"/>
        <dbReference type="ChEBI" id="CHEBI:15378"/>
        <dbReference type="ChEBI" id="CHEBI:30616"/>
        <dbReference type="ChEBI" id="CHEBI:33019"/>
        <dbReference type="ChEBI" id="CHEBI:58048"/>
        <dbReference type="ChEBI" id="CHEBI:78442"/>
        <dbReference type="ChEBI" id="CHEBI:78515"/>
        <dbReference type="ChEBI" id="CHEBI:456215"/>
        <dbReference type="EC" id="6.1.1.22"/>
    </reaction>
</comment>
<proteinExistence type="inferred from homology"/>
<keyword evidence="4 7" id="KW-0067">ATP-binding</keyword>
<comment type="similarity">
    <text evidence="1 7">Belongs to the class-II aminoacyl-tRNA synthetase family.</text>
</comment>
<evidence type="ECO:0000256" key="1">
    <source>
        <dbReference type="ARBA" id="ARBA00008226"/>
    </source>
</evidence>
<keyword evidence="3 7" id="KW-0547">Nucleotide-binding</keyword>
<dbReference type="InterPro" id="IPR004364">
    <property type="entry name" value="Aa-tRNA-synt_II"/>
</dbReference>